<comment type="caution">
    <text evidence="2">The sequence shown here is derived from an EMBL/GenBank/DDBJ whole genome shotgun (WGS) entry which is preliminary data.</text>
</comment>
<dbReference type="AlphaFoldDB" id="A0AAV7MKX6"/>
<reference evidence="2" key="1">
    <citation type="journal article" date="2022" name="bioRxiv">
        <title>Sequencing and chromosome-scale assembly of the giantPleurodeles waltlgenome.</title>
        <authorList>
            <person name="Brown T."/>
            <person name="Elewa A."/>
            <person name="Iarovenko S."/>
            <person name="Subramanian E."/>
            <person name="Araus A.J."/>
            <person name="Petzold A."/>
            <person name="Susuki M."/>
            <person name="Suzuki K.-i.T."/>
            <person name="Hayashi T."/>
            <person name="Toyoda A."/>
            <person name="Oliveira C."/>
            <person name="Osipova E."/>
            <person name="Leigh N.D."/>
            <person name="Simon A."/>
            <person name="Yun M.H."/>
        </authorList>
    </citation>
    <scope>NUCLEOTIDE SEQUENCE</scope>
    <source>
        <strain evidence="2">20211129_DDA</strain>
        <tissue evidence="2">Liver</tissue>
    </source>
</reference>
<evidence type="ECO:0000313" key="2">
    <source>
        <dbReference type="EMBL" id="KAJ1104021.1"/>
    </source>
</evidence>
<organism evidence="2 3">
    <name type="scientific">Pleurodeles waltl</name>
    <name type="common">Iberian ribbed newt</name>
    <dbReference type="NCBI Taxonomy" id="8319"/>
    <lineage>
        <taxon>Eukaryota</taxon>
        <taxon>Metazoa</taxon>
        <taxon>Chordata</taxon>
        <taxon>Craniata</taxon>
        <taxon>Vertebrata</taxon>
        <taxon>Euteleostomi</taxon>
        <taxon>Amphibia</taxon>
        <taxon>Batrachia</taxon>
        <taxon>Caudata</taxon>
        <taxon>Salamandroidea</taxon>
        <taxon>Salamandridae</taxon>
        <taxon>Pleurodelinae</taxon>
        <taxon>Pleurodeles</taxon>
    </lineage>
</organism>
<evidence type="ECO:0000256" key="1">
    <source>
        <dbReference type="SAM" id="MobiDB-lite"/>
    </source>
</evidence>
<keyword evidence="3" id="KW-1185">Reference proteome</keyword>
<dbReference type="EMBL" id="JANPWB010000013">
    <property type="protein sequence ID" value="KAJ1104021.1"/>
    <property type="molecule type" value="Genomic_DNA"/>
</dbReference>
<name>A0AAV7MKX6_PLEWA</name>
<sequence>MALQRRVPPARQARTIRQSDKPQLHNFTRSREKLGKKTLHLLQSGGATSSILLLQLTATRLGRSTHTTPASGWEKASTPFLIHGSMARFGRPSYQLRLSQVPGEPQATPGRRRQLWGDVVRWGPEDARGNGGGAGESPERCLLRQQWRRLATAL</sequence>
<protein>
    <submittedName>
        <fullName evidence="2">Uncharacterized protein</fullName>
    </submittedName>
</protein>
<dbReference type="Proteomes" id="UP001066276">
    <property type="component" value="Chromosome 9"/>
</dbReference>
<evidence type="ECO:0000313" key="3">
    <source>
        <dbReference type="Proteomes" id="UP001066276"/>
    </source>
</evidence>
<proteinExistence type="predicted"/>
<feature type="region of interest" description="Disordered" evidence="1">
    <location>
        <begin position="1"/>
        <end position="22"/>
    </location>
</feature>
<gene>
    <name evidence="2" type="ORF">NDU88_001436</name>
</gene>
<accession>A0AAV7MKX6</accession>